<sequence>MHASALILYAGDLEIVGLYHATPSGSTEMTPVKAIADKLAQNFASASVWTLDASKLPEKQFAFKGLGRSKDEWRAISGDSVSLGSEVLVETTRLIGEMRFLEVVDFDDHLIDGNKSWLNEKLFEGDKLAKLQSD</sequence>
<name>A0A1Q9D7J1_SYMMI</name>
<protein>
    <submittedName>
        <fullName evidence="1">Uncharacterized protein</fullName>
    </submittedName>
</protein>
<keyword evidence="2" id="KW-1185">Reference proteome</keyword>
<accession>A0A1Q9D7J1</accession>
<comment type="caution">
    <text evidence="1">The sequence shown here is derived from an EMBL/GenBank/DDBJ whole genome shotgun (WGS) entry which is preliminary data.</text>
</comment>
<proteinExistence type="predicted"/>
<dbReference type="GO" id="GO:0072546">
    <property type="term" value="C:EMC complex"/>
    <property type="evidence" value="ECO:0007669"/>
    <property type="project" value="InterPro"/>
</dbReference>
<dbReference type="AlphaFoldDB" id="A0A1Q9D7J1"/>
<dbReference type="Proteomes" id="UP000186817">
    <property type="component" value="Unassembled WGS sequence"/>
</dbReference>
<evidence type="ECO:0000313" key="2">
    <source>
        <dbReference type="Proteomes" id="UP000186817"/>
    </source>
</evidence>
<reference evidence="1 2" key="1">
    <citation type="submission" date="2016-02" db="EMBL/GenBank/DDBJ databases">
        <title>Genome analysis of coral dinoflagellate symbionts highlights evolutionary adaptations to a symbiotic lifestyle.</title>
        <authorList>
            <person name="Aranda M."/>
            <person name="Li Y."/>
            <person name="Liew Y.J."/>
            <person name="Baumgarten S."/>
            <person name="Simakov O."/>
            <person name="Wilson M."/>
            <person name="Piel J."/>
            <person name="Ashoor H."/>
            <person name="Bougouffa S."/>
            <person name="Bajic V.B."/>
            <person name="Ryu T."/>
            <person name="Ravasi T."/>
            <person name="Bayer T."/>
            <person name="Micklem G."/>
            <person name="Kim H."/>
            <person name="Bhak J."/>
            <person name="Lajeunesse T.C."/>
            <person name="Voolstra C.R."/>
        </authorList>
    </citation>
    <scope>NUCLEOTIDE SEQUENCE [LARGE SCALE GENOMIC DNA]</scope>
    <source>
        <strain evidence="1 2">CCMP2467</strain>
    </source>
</reference>
<dbReference type="EMBL" id="LSRX01000676">
    <property type="protein sequence ID" value="OLP91183.1"/>
    <property type="molecule type" value="Genomic_DNA"/>
</dbReference>
<organism evidence="1 2">
    <name type="scientific">Symbiodinium microadriaticum</name>
    <name type="common">Dinoflagellate</name>
    <name type="synonym">Zooxanthella microadriatica</name>
    <dbReference type="NCBI Taxonomy" id="2951"/>
    <lineage>
        <taxon>Eukaryota</taxon>
        <taxon>Sar</taxon>
        <taxon>Alveolata</taxon>
        <taxon>Dinophyceae</taxon>
        <taxon>Suessiales</taxon>
        <taxon>Symbiodiniaceae</taxon>
        <taxon>Symbiodinium</taxon>
    </lineage>
</organism>
<evidence type="ECO:0000313" key="1">
    <source>
        <dbReference type="EMBL" id="OLP91183.1"/>
    </source>
</evidence>
<dbReference type="OrthoDB" id="194468at2759"/>
<gene>
    <name evidence="1" type="ORF">AK812_SmicGene27144</name>
</gene>
<dbReference type="InterPro" id="IPR005366">
    <property type="entry name" value="EMC8/9"/>
</dbReference>
<dbReference type="Pfam" id="PF03665">
    <property type="entry name" value="UPF0172"/>
    <property type="match status" value="1"/>
</dbReference>
<dbReference type="OMA" id="AMEHSAR"/>